<name>A0ABY3S409_9ENTR</name>
<reference evidence="1 2" key="1">
    <citation type="journal article" date="2022" name="Int. J. Syst. Evol. Microbiol.">
        <title>Pseudocitrobacter corydidari sp. nov., isolated from the Asian emerald cockroach Corydidarum magnifica.</title>
        <authorList>
            <person name="Guzman J."/>
            <person name="Poehlein A."/>
            <person name="Glaeser S.P."/>
            <person name="Schwengers O."/>
            <person name="Blom J."/>
            <person name="Hollensteiner J."/>
            <person name="Kampfer P."/>
            <person name="Vilcinskas A."/>
        </authorList>
    </citation>
    <scope>NUCLEOTIDE SEQUENCE [LARGE SCALE GENOMIC DNA]</scope>
    <source>
        <strain evidence="1">G163CM</strain>
    </source>
</reference>
<protein>
    <submittedName>
        <fullName evidence="1">Uncharacterized protein</fullName>
    </submittedName>
</protein>
<keyword evidence="2" id="KW-1185">Reference proteome</keyword>
<proteinExistence type="predicted"/>
<dbReference type="EMBL" id="CP087880">
    <property type="protein sequence ID" value="UGS40848.1"/>
    <property type="molecule type" value="Genomic_DNA"/>
</dbReference>
<accession>A0ABY3S409</accession>
<sequence>MQTMRIITLSIRGVRHLSIIVILLALMPINCLSATIKNLQTCAIPEEKEITLLSLQTIDGDTPYLAFDNTITSAFLDGSVRTGELVMARCVNHALIFALSYGPPYISGCLVTGVKESGAQKSVPQGFCFSERNAPEAVWFGENHTLLVIRNVEGKGEWQGKYILYDSRKDEAWATDSLPNNAGYQIFPLNAR</sequence>
<dbReference type="Proteomes" id="UP001199659">
    <property type="component" value="Chromosome"/>
</dbReference>
<evidence type="ECO:0000313" key="2">
    <source>
        <dbReference type="Proteomes" id="UP001199659"/>
    </source>
</evidence>
<organism evidence="1 2">
    <name type="scientific">Pseudocitrobacter corydidari</name>
    <dbReference type="NCBI Taxonomy" id="2891570"/>
    <lineage>
        <taxon>Bacteria</taxon>
        <taxon>Pseudomonadati</taxon>
        <taxon>Pseudomonadota</taxon>
        <taxon>Gammaproteobacteria</taxon>
        <taxon>Enterobacterales</taxon>
        <taxon>Enterobacteriaceae</taxon>
        <taxon>Pseudocitrobacter</taxon>
    </lineage>
</organism>
<evidence type="ECO:0000313" key="1">
    <source>
        <dbReference type="EMBL" id="UGS40848.1"/>
    </source>
</evidence>
<gene>
    <name evidence="1" type="ORF">G163CM_15470</name>
</gene>